<protein>
    <recommendedName>
        <fullName evidence="1">DNA 3'-5' helicase II</fullName>
    </recommendedName>
</protein>
<dbReference type="PANTHER" id="PTHR11070">
    <property type="entry name" value="UVRD / RECB / PCRA DNA HELICASE FAMILY MEMBER"/>
    <property type="match status" value="1"/>
</dbReference>
<comment type="caution">
    <text evidence="4">The sequence shown here is derived from an EMBL/GenBank/DDBJ whole genome shotgun (WGS) entry which is preliminary data.</text>
</comment>
<name>A0ABP7Z213_9SPHI</name>
<evidence type="ECO:0000313" key="4">
    <source>
        <dbReference type="EMBL" id="GAA4143865.1"/>
    </source>
</evidence>
<dbReference type="InterPro" id="IPR027785">
    <property type="entry name" value="UvrD-like_helicase_C"/>
</dbReference>
<evidence type="ECO:0000256" key="1">
    <source>
        <dbReference type="ARBA" id="ARBA00034923"/>
    </source>
</evidence>
<organism evidence="4 5">
    <name type="scientific">Sphingobacterium kyonggiense</name>
    <dbReference type="NCBI Taxonomy" id="714075"/>
    <lineage>
        <taxon>Bacteria</taxon>
        <taxon>Pseudomonadati</taxon>
        <taxon>Bacteroidota</taxon>
        <taxon>Sphingobacteriia</taxon>
        <taxon>Sphingobacteriales</taxon>
        <taxon>Sphingobacteriaceae</taxon>
        <taxon>Sphingobacterium</taxon>
    </lineage>
</organism>
<dbReference type="Gene3D" id="3.40.50.300">
    <property type="entry name" value="P-loop containing nucleotide triphosphate hydrolases"/>
    <property type="match status" value="2"/>
</dbReference>
<feature type="domain" description="UvrD-like helicase C-terminal" evidence="3">
    <location>
        <begin position="515"/>
        <end position="561"/>
    </location>
</feature>
<dbReference type="InterPro" id="IPR000212">
    <property type="entry name" value="DNA_helicase_UvrD/REP"/>
</dbReference>
<gene>
    <name evidence="4" type="ORF">GCM10022216_26170</name>
</gene>
<sequence length="662" mass="77997">MNQRIFLHINEENSNHSIINDLKRHVVSDLNFQCYVISSPLLENFEYDYSDSAFVILIPKKKLVFVDLADDDDLFEQYVEDFLDDLSSLSSKYNYKKHIGRLREWEKDNILLIKSKNYRDINSLLTQINIDDSKSQRISDLLISLLIGSINDIDKIGADVPMTILEKVKKNIILFDGEQTRFIYQDFTNKTVVIQGLSGTGKTELLLHKLKDLYLNKNSPKIFFTCHNIALANTLKERVPSFFNFMKVEKQIEWNKKLWLDRAWGSKADRNSGIYSYICSYYGIPFMRWSTITNYKIIFTAALEQLNKIPDEEFEYAFDYVLVDERQDFPDVFFKVVEKITRHKVFIAGDIFQDIFESSKDDVLNVDVILNKCYRTDPKTLMFAHSVGLGLFEKRKWNWFSDDEWKAFGYDIQRFSNNEIHFTRSPIRRFEDVEDNNILGTKIIKTTHTNDVIKLIQSIKDSDPNLTPNDIAIIILDDNKKIYEYIEALAIHINKKIGWTINRAYESKIKVENTIYVSNPNNVKGLEFPFVICLTGQIKDDYKYRNILYTMLTRSFLNSYLLVTKPEKLDNLEEGLKIINEHNYIKTYEPTKLEQAEIKNQLVSFLMKPNISYKEFLDKLFEEEEIEIDIRSLLEEALLNSRIEKFDEENTRVFIRANKNFY</sequence>
<feature type="domain" description="Helicase/UvrB N-terminal" evidence="2">
    <location>
        <begin position="187"/>
        <end position="325"/>
    </location>
</feature>
<keyword evidence="5" id="KW-1185">Reference proteome</keyword>
<dbReference type="EMBL" id="BAAAZI010000011">
    <property type="protein sequence ID" value="GAA4143865.1"/>
    <property type="molecule type" value="Genomic_DNA"/>
</dbReference>
<reference evidence="5" key="1">
    <citation type="journal article" date="2019" name="Int. J. Syst. Evol. Microbiol.">
        <title>The Global Catalogue of Microorganisms (GCM) 10K type strain sequencing project: providing services to taxonomists for standard genome sequencing and annotation.</title>
        <authorList>
            <consortium name="The Broad Institute Genomics Platform"/>
            <consortium name="The Broad Institute Genome Sequencing Center for Infectious Disease"/>
            <person name="Wu L."/>
            <person name="Ma J."/>
        </authorList>
    </citation>
    <scope>NUCLEOTIDE SEQUENCE [LARGE SCALE GENOMIC DNA]</scope>
    <source>
        <strain evidence="5">JCM 16704</strain>
    </source>
</reference>
<evidence type="ECO:0000259" key="2">
    <source>
        <dbReference type="Pfam" id="PF04851"/>
    </source>
</evidence>
<dbReference type="PANTHER" id="PTHR11070:SF2">
    <property type="entry name" value="ATP-DEPENDENT DNA HELICASE SRS2"/>
    <property type="match status" value="1"/>
</dbReference>
<dbReference type="Proteomes" id="UP001500101">
    <property type="component" value="Unassembled WGS sequence"/>
</dbReference>
<proteinExistence type="predicted"/>
<dbReference type="RefSeq" id="WP_344675203.1">
    <property type="nucleotide sequence ID" value="NZ_BAAAZI010000011.1"/>
</dbReference>
<accession>A0ABP7Z213</accession>
<dbReference type="Pfam" id="PF04851">
    <property type="entry name" value="ResIII"/>
    <property type="match status" value="1"/>
</dbReference>
<dbReference type="InterPro" id="IPR027417">
    <property type="entry name" value="P-loop_NTPase"/>
</dbReference>
<evidence type="ECO:0000313" key="5">
    <source>
        <dbReference type="Proteomes" id="UP001500101"/>
    </source>
</evidence>
<dbReference type="Pfam" id="PF13538">
    <property type="entry name" value="UvrD_C_2"/>
    <property type="match status" value="1"/>
</dbReference>
<dbReference type="SUPFAM" id="SSF52540">
    <property type="entry name" value="P-loop containing nucleoside triphosphate hydrolases"/>
    <property type="match status" value="1"/>
</dbReference>
<dbReference type="InterPro" id="IPR006935">
    <property type="entry name" value="Helicase/UvrB_N"/>
</dbReference>
<evidence type="ECO:0000259" key="3">
    <source>
        <dbReference type="Pfam" id="PF13538"/>
    </source>
</evidence>